<dbReference type="PROSITE" id="PS51257">
    <property type="entry name" value="PROKAR_LIPOPROTEIN"/>
    <property type="match status" value="1"/>
</dbReference>
<dbReference type="InterPro" id="IPR000847">
    <property type="entry name" value="LysR_HTH_N"/>
</dbReference>
<dbReference type="PROSITE" id="PS50931">
    <property type="entry name" value="HTH_LYSR"/>
    <property type="match status" value="1"/>
</dbReference>
<gene>
    <name evidence="6" type="primary">dhcR</name>
    <name evidence="6" type="ORF">GCM10009304_17010</name>
</gene>
<evidence type="ECO:0000256" key="2">
    <source>
        <dbReference type="ARBA" id="ARBA00023015"/>
    </source>
</evidence>
<comment type="caution">
    <text evidence="6">The sequence shown here is derived from an EMBL/GenBank/DDBJ whole genome shotgun (WGS) entry which is preliminary data.</text>
</comment>
<feature type="domain" description="HTH lysR-type" evidence="5">
    <location>
        <begin position="1"/>
        <end position="58"/>
    </location>
</feature>
<dbReference type="CDD" id="cd08440">
    <property type="entry name" value="PBP2_LTTR_like_4"/>
    <property type="match status" value="1"/>
</dbReference>
<dbReference type="Gene3D" id="3.40.190.290">
    <property type="match status" value="1"/>
</dbReference>
<evidence type="ECO:0000256" key="1">
    <source>
        <dbReference type="ARBA" id="ARBA00009437"/>
    </source>
</evidence>
<dbReference type="AlphaFoldDB" id="A0A917UX69"/>
<accession>A0A917UX69</accession>
<dbReference type="InterPro" id="IPR036388">
    <property type="entry name" value="WH-like_DNA-bd_sf"/>
</dbReference>
<dbReference type="Proteomes" id="UP000635983">
    <property type="component" value="Unassembled WGS sequence"/>
</dbReference>
<dbReference type="SUPFAM" id="SSF53850">
    <property type="entry name" value="Periplasmic binding protein-like II"/>
    <property type="match status" value="1"/>
</dbReference>
<dbReference type="PANTHER" id="PTHR30419:SF30">
    <property type="entry name" value="LYSR FAMILY TRANSCRIPTIONAL REGULATOR"/>
    <property type="match status" value="1"/>
</dbReference>
<evidence type="ECO:0000259" key="5">
    <source>
        <dbReference type="PROSITE" id="PS50931"/>
    </source>
</evidence>
<dbReference type="GO" id="GO:0003700">
    <property type="term" value="F:DNA-binding transcription factor activity"/>
    <property type="evidence" value="ECO:0007669"/>
    <property type="project" value="InterPro"/>
</dbReference>
<name>A0A917UX69_9PSED</name>
<evidence type="ECO:0000256" key="3">
    <source>
        <dbReference type="ARBA" id="ARBA00023125"/>
    </source>
</evidence>
<dbReference type="FunFam" id="1.10.10.10:FF:000001">
    <property type="entry name" value="LysR family transcriptional regulator"/>
    <property type="match status" value="1"/>
</dbReference>
<sequence length="294" mass="32366">MTLKQVRAFLAVAQSLSFAQACERLHLSQPALSLTIKTLEESLGGRLFSRSTRAVALTPEGEALLPLARRLVADWENTEDQMRQRFTLQQGRVSLAAMPSFACNPLPDILTAFRERYPQINITVHDVINEQVGEMVRDRRVELGVGFEPEPSSGLAFTPLYVDRFVAAVPSDSPLRDEAVVTWDQLMAYPFITLQRPSAVRFLLEESYRISVAFECHQLVTVGRMVASGLGVSAVPSLCIGQMQSLGAHCIPLRQPVVEKPIGLLTQPHHELSVAAQALFDTLISVACDLDEGS</sequence>
<dbReference type="EMBL" id="BMPO01000003">
    <property type="protein sequence ID" value="GGJ91816.1"/>
    <property type="molecule type" value="Genomic_DNA"/>
</dbReference>
<reference evidence="6" key="2">
    <citation type="submission" date="2020-09" db="EMBL/GenBank/DDBJ databases">
        <authorList>
            <person name="Sun Q."/>
            <person name="Ohkuma M."/>
        </authorList>
    </citation>
    <scope>NUCLEOTIDE SEQUENCE</scope>
    <source>
        <strain evidence="6">JCM 30078</strain>
    </source>
</reference>
<dbReference type="GO" id="GO:0005829">
    <property type="term" value="C:cytosol"/>
    <property type="evidence" value="ECO:0007669"/>
    <property type="project" value="TreeGrafter"/>
</dbReference>
<dbReference type="GO" id="GO:0003677">
    <property type="term" value="F:DNA binding"/>
    <property type="evidence" value="ECO:0007669"/>
    <property type="project" value="UniProtKB-KW"/>
</dbReference>
<keyword evidence="4" id="KW-0804">Transcription</keyword>
<proteinExistence type="inferred from homology"/>
<protein>
    <submittedName>
        <fullName evidence="6">Transcriptional regulator</fullName>
    </submittedName>
</protein>
<comment type="similarity">
    <text evidence="1">Belongs to the LysR transcriptional regulatory family.</text>
</comment>
<dbReference type="PANTHER" id="PTHR30419">
    <property type="entry name" value="HTH-TYPE TRANSCRIPTIONAL REGULATOR YBHD"/>
    <property type="match status" value="1"/>
</dbReference>
<dbReference type="Pfam" id="PF00126">
    <property type="entry name" value="HTH_1"/>
    <property type="match status" value="1"/>
</dbReference>
<reference evidence="6" key="1">
    <citation type="journal article" date="2014" name="Int. J. Syst. Evol. Microbiol.">
        <title>Complete genome sequence of Corynebacterium casei LMG S-19264T (=DSM 44701T), isolated from a smear-ripened cheese.</title>
        <authorList>
            <consortium name="US DOE Joint Genome Institute (JGI-PGF)"/>
            <person name="Walter F."/>
            <person name="Albersmeier A."/>
            <person name="Kalinowski J."/>
            <person name="Ruckert C."/>
        </authorList>
    </citation>
    <scope>NUCLEOTIDE SEQUENCE</scope>
    <source>
        <strain evidence="6">JCM 30078</strain>
    </source>
</reference>
<evidence type="ECO:0000313" key="7">
    <source>
        <dbReference type="Proteomes" id="UP000635983"/>
    </source>
</evidence>
<dbReference type="RefSeq" id="WP_188982763.1">
    <property type="nucleotide sequence ID" value="NZ_BMPO01000003.1"/>
</dbReference>
<evidence type="ECO:0000256" key="4">
    <source>
        <dbReference type="ARBA" id="ARBA00023163"/>
    </source>
</evidence>
<organism evidence="6 7">
    <name type="scientific">Pseudomonas matsuisoli</name>
    <dbReference type="NCBI Taxonomy" id="1515666"/>
    <lineage>
        <taxon>Bacteria</taxon>
        <taxon>Pseudomonadati</taxon>
        <taxon>Pseudomonadota</taxon>
        <taxon>Gammaproteobacteria</taxon>
        <taxon>Pseudomonadales</taxon>
        <taxon>Pseudomonadaceae</taxon>
        <taxon>Pseudomonas</taxon>
    </lineage>
</organism>
<dbReference type="InterPro" id="IPR005119">
    <property type="entry name" value="LysR_subst-bd"/>
</dbReference>
<dbReference type="InterPro" id="IPR050950">
    <property type="entry name" value="HTH-type_LysR_regulators"/>
</dbReference>
<keyword evidence="7" id="KW-1185">Reference proteome</keyword>
<keyword evidence="2" id="KW-0805">Transcription regulation</keyword>
<dbReference type="Gene3D" id="1.10.10.10">
    <property type="entry name" value="Winged helix-like DNA-binding domain superfamily/Winged helix DNA-binding domain"/>
    <property type="match status" value="1"/>
</dbReference>
<dbReference type="InterPro" id="IPR036390">
    <property type="entry name" value="WH_DNA-bd_sf"/>
</dbReference>
<keyword evidence="3" id="KW-0238">DNA-binding</keyword>
<dbReference type="SUPFAM" id="SSF46785">
    <property type="entry name" value="Winged helix' DNA-binding domain"/>
    <property type="match status" value="1"/>
</dbReference>
<evidence type="ECO:0000313" key="6">
    <source>
        <dbReference type="EMBL" id="GGJ91816.1"/>
    </source>
</evidence>
<dbReference type="Pfam" id="PF03466">
    <property type="entry name" value="LysR_substrate"/>
    <property type="match status" value="1"/>
</dbReference>
<dbReference type="PRINTS" id="PR00039">
    <property type="entry name" value="HTHLYSR"/>
</dbReference>